<accession>A0A1I6GH67</accession>
<dbReference type="AlphaFoldDB" id="A0A1I6GH67"/>
<gene>
    <name evidence="2" type="ORF">SAMN04488005_1658</name>
</gene>
<dbReference type="OrthoDB" id="7863415at2"/>
<name>A0A1I6GH67_9RHOB</name>
<feature type="domain" description="DUF7742" evidence="1">
    <location>
        <begin position="2"/>
        <end position="87"/>
    </location>
</feature>
<dbReference type="RefSeq" id="WP_090198776.1">
    <property type="nucleotide sequence ID" value="NZ_FOYP01000001.1"/>
</dbReference>
<organism evidence="2 3">
    <name type="scientific">Yoonia tamlensis</name>
    <dbReference type="NCBI Taxonomy" id="390270"/>
    <lineage>
        <taxon>Bacteria</taxon>
        <taxon>Pseudomonadati</taxon>
        <taxon>Pseudomonadota</taxon>
        <taxon>Alphaproteobacteria</taxon>
        <taxon>Rhodobacterales</taxon>
        <taxon>Paracoccaceae</taxon>
        <taxon>Yoonia</taxon>
    </lineage>
</organism>
<evidence type="ECO:0000313" key="2">
    <source>
        <dbReference type="EMBL" id="SFR41526.1"/>
    </source>
</evidence>
<dbReference type="STRING" id="390270.SAMN04488005_1658"/>
<evidence type="ECO:0000259" key="1">
    <source>
        <dbReference type="Pfam" id="PF24891"/>
    </source>
</evidence>
<evidence type="ECO:0000313" key="3">
    <source>
        <dbReference type="Proteomes" id="UP000199478"/>
    </source>
</evidence>
<protein>
    <recommendedName>
        <fullName evidence="1">DUF7742 domain-containing protein</fullName>
    </recommendedName>
</protein>
<reference evidence="3" key="1">
    <citation type="submission" date="2016-10" db="EMBL/GenBank/DDBJ databases">
        <authorList>
            <person name="Varghese N."/>
            <person name="Submissions S."/>
        </authorList>
    </citation>
    <scope>NUCLEOTIDE SEQUENCE [LARGE SCALE GENOMIC DNA]</scope>
    <source>
        <strain evidence="3">DSM 26879</strain>
    </source>
</reference>
<dbReference type="Proteomes" id="UP000199478">
    <property type="component" value="Unassembled WGS sequence"/>
</dbReference>
<keyword evidence="3" id="KW-1185">Reference proteome</keyword>
<proteinExistence type="predicted"/>
<dbReference type="EMBL" id="FOYP01000001">
    <property type="protein sequence ID" value="SFR41526.1"/>
    <property type="molecule type" value="Genomic_DNA"/>
</dbReference>
<sequence>MRPVQLADLEIAARVVAAQPAPARRAMVKLLCDQADMADIYRLGCGLAHPKFGTGTLMSAAMKHPQPVKPATSEPAFLTSLALLCAHLGGITPVDM</sequence>
<dbReference type="InterPro" id="IPR056644">
    <property type="entry name" value="DUF7742"/>
</dbReference>
<dbReference type="Pfam" id="PF24891">
    <property type="entry name" value="DUF7742"/>
    <property type="match status" value="1"/>
</dbReference>